<accession>A0ABD4EIV3</accession>
<sequence>MKINNHNSFFIPCGLFLGLGLGLIFKEIVAGAFLGLALGFLLYIIFNKRDNK</sequence>
<gene>
    <name evidence="2" type="ORF">HMPREF3225_00075</name>
</gene>
<name>A0ABD4EIV3_STALU</name>
<dbReference type="GeneID" id="58091867"/>
<protein>
    <recommendedName>
        <fullName evidence="4">Glycine zipper family protein</fullName>
    </recommendedName>
</protein>
<evidence type="ECO:0000313" key="3">
    <source>
        <dbReference type="Proteomes" id="UP000070063"/>
    </source>
</evidence>
<keyword evidence="1" id="KW-0812">Transmembrane</keyword>
<evidence type="ECO:0000313" key="2">
    <source>
        <dbReference type="EMBL" id="KXA40558.1"/>
    </source>
</evidence>
<comment type="caution">
    <text evidence="2">The sequence shown here is derived from an EMBL/GenBank/DDBJ whole genome shotgun (WGS) entry which is preliminary data.</text>
</comment>
<dbReference type="AlphaFoldDB" id="A0ABD4EIV3"/>
<feature type="transmembrane region" description="Helical" evidence="1">
    <location>
        <begin position="7"/>
        <end position="24"/>
    </location>
</feature>
<organism evidence="2 3">
    <name type="scientific">Staphylococcus lugdunensis</name>
    <dbReference type="NCBI Taxonomy" id="28035"/>
    <lineage>
        <taxon>Bacteria</taxon>
        <taxon>Bacillati</taxon>
        <taxon>Bacillota</taxon>
        <taxon>Bacilli</taxon>
        <taxon>Bacillales</taxon>
        <taxon>Staphylococcaceae</taxon>
        <taxon>Staphylococcus</taxon>
    </lineage>
</organism>
<dbReference type="EMBL" id="LRQI01000003">
    <property type="protein sequence ID" value="KXA40558.1"/>
    <property type="molecule type" value="Genomic_DNA"/>
</dbReference>
<dbReference type="RefSeq" id="WP_002460855.1">
    <property type="nucleotide sequence ID" value="NZ_AP021848.1"/>
</dbReference>
<reference evidence="2 3" key="1">
    <citation type="submission" date="2016-01" db="EMBL/GenBank/DDBJ databases">
        <authorList>
            <person name="Mitreva M."/>
            <person name="Pepin K.H."/>
            <person name="Mihindukulasuriya K.A."/>
            <person name="Fulton R."/>
            <person name="Fronick C."/>
            <person name="O'Laughlin M."/>
            <person name="Miner T."/>
            <person name="Herter B."/>
            <person name="Rosa B.A."/>
            <person name="Cordes M."/>
            <person name="Tomlinson C."/>
            <person name="Wollam A."/>
            <person name="Palsikar V.B."/>
            <person name="Mardis E.R."/>
            <person name="Wilson R.K."/>
        </authorList>
    </citation>
    <scope>NUCLEOTIDE SEQUENCE [LARGE SCALE GENOMIC DNA]</scope>
    <source>
        <strain evidence="2 3">MJR7738</strain>
    </source>
</reference>
<proteinExistence type="predicted"/>
<keyword evidence="1" id="KW-0472">Membrane</keyword>
<dbReference type="Proteomes" id="UP000070063">
    <property type="component" value="Unassembled WGS sequence"/>
</dbReference>
<feature type="transmembrane region" description="Helical" evidence="1">
    <location>
        <begin position="30"/>
        <end position="46"/>
    </location>
</feature>
<evidence type="ECO:0000256" key="1">
    <source>
        <dbReference type="SAM" id="Phobius"/>
    </source>
</evidence>
<keyword evidence="1" id="KW-1133">Transmembrane helix</keyword>
<evidence type="ECO:0008006" key="4">
    <source>
        <dbReference type="Google" id="ProtNLM"/>
    </source>
</evidence>